<keyword evidence="3" id="KW-0255">Endonuclease</keyword>
<dbReference type="Proteomes" id="UP000633219">
    <property type="component" value="Unassembled WGS sequence"/>
</dbReference>
<sequence length="119" mass="14172">MSRKVKMIEPRVCAVKPRIGRAPGEKARDRERERTQHWRKWYHSAEWKVLRMLVLIRDRFTCQMCGKVDGNTSRLIGDHKEPHHGDRAMFFNEDNVWCICKPCHDGDKQRMERGALLSR</sequence>
<name>A0A936YP11_9HYPH</name>
<keyword evidence="3" id="KW-0540">Nuclease</keyword>
<dbReference type="InterPro" id="IPR013087">
    <property type="entry name" value="Znf_C2H2_type"/>
</dbReference>
<reference evidence="3" key="1">
    <citation type="submission" date="2021-01" db="EMBL/GenBank/DDBJ databases">
        <title>Rhizobium sp. strain KVB221 16S ribosomal RNA gene Genome sequencing and assembly.</title>
        <authorList>
            <person name="Kang M."/>
        </authorList>
    </citation>
    <scope>NUCLEOTIDE SEQUENCE</scope>
    <source>
        <strain evidence="3">KVB221</strain>
    </source>
</reference>
<keyword evidence="1" id="KW-0863">Zinc-finger</keyword>
<dbReference type="SMART" id="SM00507">
    <property type="entry name" value="HNHc"/>
    <property type="match status" value="1"/>
</dbReference>
<keyword evidence="4" id="KW-1185">Reference proteome</keyword>
<keyword evidence="1" id="KW-0862">Zinc</keyword>
<evidence type="ECO:0000313" key="3">
    <source>
        <dbReference type="EMBL" id="MBL0374023.1"/>
    </source>
</evidence>
<dbReference type="GO" id="GO:0004519">
    <property type="term" value="F:endonuclease activity"/>
    <property type="evidence" value="ECO:0007669"/>
    <property type="project" value="UniProtKB-KW"/>
</dbReference>
<dbReference type="AlphaFoldDB" id="A0A936YP11"/>
<dbReference type="GO" id="GO:0008270">
    <property type="term" value="F:zinc ion binding"/>
    <property type="evidence" value="ECO:0007669"/>
    <property type="project" value="UniProtKB-KW"/>
</dbReference>
<protein>
    <submittedName>
        <fullName evidence="3">HNH endonuclease</fullName>
    </submittedName>
</protein>
<dbReference type="InterPro" id="IPR003615">
    <property type="entry name" value="HNH_nuc"/>
</dbReference>
<organism evidence="3 4">
    <name type="scientific">Rhizobium setariae</name>
    <dbReference type="NCBI Taxonomy" id="2801340"/>
    <lineage>
        <taxon>Bacteria</taxon>
        <taxon>Pseudomonadati</taxon>
        <taxon>Pseudomonadota</taxon>
        <taxon>Alphaproteobacteria</taxon>
        <taxon>Hyphomicrobiales</taxon>
        <taxon>Rhizobiaceae</taxon>
        <taxon>Rhizobium/Agrobacterium group</taxon>
        <taxon>Rhizobium</taxon>
    </lineage>
</organism>
<dbReference type="GO" id="GO:0005829">
    <property type="term" value="C:cytosol"/>
    <property type="evidence" value="ECO:0007669"/>
    <property type="project" value="TreeGrafter"/>
</dbReference>
<dbReference type="EMBL" id="JAEQNC010000010">
    <property type="protein sequence ID" value="MBL0374023.1"/>
    <property type="molecule type" value="Genomic_DNA"/>
</dbReference>
<dbReference type="CDD" id="cd00085">
    <property type="entry name" value="HNHc"/>
    <property type="match status" value="1"/>
</dbReference>
<gene>
    <name evidence="3" type="ORF">JJB09_18540</name>
</gene>
<dbReference type="PANTHER" id="PTHR41286:SF1">
    <property type="entry name" value="HNH NUCLEASE YAJD-RELATED"/>
    <property type="match status" value="1"/>
</dbReference>
<keyword evidence="3" id="KW-0378">Hydrolase</keyword>
<feature type="domain" description="C2H2-type" evidence="2">
    <location>
        <begin position="60"/>
        <end position="88"/>
    </location>
</feature>
<evidence type="ECO:0000256" key="1">
    <source>
        <dbReference type="PROSITE-ProRule" id="PRU00042"/>
    </source>
</evidence>
<keyword evidence="1" id="KW-0479">Metal-binding</keyword>
<evidence type="ECO:0000313" key="4">
    <source>
        <dbReference type="Proteomes" id="UP000633219"/>
    </source>
</evidence>
<proteinExistence type="predicted"/>
<dbReference type="PROSITE" id="PS50157">
    <property type="entry name" value="ZINC_FINGER_C2H2_2"/>
    <property type="match status" value="1"/>
</dbReference>
<comment type="caution">
    <text evidence="3">The sequence shown here is derived from an EMBL/GenBank/DDBJ whole genome shotgun (WGS) entry which is preliminary data.</text>
</comment>
<accession>A0A936YP11</accession>
<evidence type="ECO:0000259" key="2">
    <source>
        <dbReference type="PROSITE" id="PS50157"/>
    </source>
</evidence>
<dbReference type="Gene3D" id="1.10.30.50">
    <property type="match status" value="1"/>
</dbReference>
<dbReference type="PANTHER" id="PTHR41286">
    <property type="entry name" value="HNH NUCLEASE YAJD-RELATED"/>
    <property type="match status" value="1"/>
</dbReference>